<evidence type="ECO:0000256" key="2">
    <source>
        <dbReference type="ARBA" id="ARBA00022771"/>
    </source>
</evidence>
<dbReference type="EMBL" id="UGPZ01000002">
    <property type="protein sequence ID" value="STY91120.1"/>
    <property type="molecule type" value="Genomic_DNA"/>
</dbReference>
<accession>A0A378PS55</accession>
<dbReference type="SUPFAM" id="SSF90209">
    <property type="entry name" value="Ran binding protein zinc finger-like"/>
    <property type="match status" value="1"/>
</dbReference>
<keyword evidence="1" id="KW-0479">Metal-binding</keyword>
<gene>
    <name evidence="5" type="ORF">NCTC9426_01156</name>
</gene>
<dbReference type="AlphaFoldDB" id="A0A378PS55"/>
<evidence type="ECO:0000313" key="5">
    <source>
        <dbReference type="EMBL" id="STY91120.1"/>
    </source>
</evidence>
<dbReference type="PROSITE" id="PS01358">
    <property type="entry name" value="ZF_RANBP2_1"/>
    <property type="match status" value="1"/>
</dbReference>
<dbReference type="Proteomes" id="UP000254133">
    <property type="component" value="Unassembled WGS sequence"/>
</dbReference>
<dbReference type="InterPro" id="IPR001876">
    <property type="entry name" value="Znf_RanBP2"/>
</dbReference>
<keyword evidence="3" id="KW-0862">Zinc</keyword>
<evidence type="ECO:0000256" key="3">
    <source>
        <dbReference type="ARBA" id="ARBA00022833"/>
    </source>
</evidence>
<feature type="domain" description="RanBP2-type" evidence="4">
    <location>
        <begin position="15"/>
        <end position="36"/>
    </location>
</feature>
<sequence>MKFSIFTPIVIRQVWTCSNPNCGAKNDDSKSVCAYCGK</sequence>
<name>A0A378PS55_MORBO</name>
<protein>
    <recommendedName>
        <fullName evidence="4">RanBP2-type domain-containing protein</fullName>
    </recommendedName>
</protein>
<evidence type="ECO:0000259" key="4">
    <source>
        <dbReference type="PROSITE" id="PS01358"/>
    </source>
</evidence>
<dbReference type="InterPro" id="IPR036443">
    <property type="entry name" value="Znf_RanBP2_sf"/>
</dbReference>
<reference evidence="5 6" key="1">
    <citation type="submission" date="2018-06" db="EMBL/GenBank/DDBJ databases">
        <authorList>
            <consortium name="Pathogen Informatics"/>
            <person name="Doyle S."/>
        </authorList>
    </citation>
    <scope>NUCLEOTIDE SEQUENCE [LARGE SCALE GENOMIC DNA]</scope>
    <source>
        <strain evidence="5 6">NCTC9426</strain>
    </source>
</reference>
<organism evidence="5 6">
    <name type="scientific">Moraxella bovis</name>
    <dbReference type="NCBI Taxonomy" id="476"/>
    <lineage>
        <taxon>Bacteria</taxon>
        <taxon>Pseudomonadati</taxon>
        <taxon>Pseudomonadota</taxon>
        <taxon>Gammaproteobacteria</taxon>
        <taxon>Moraxellales</taxon>
        <taxon>Moraxellaceae</taxon>
        <taxon>Moraxella</taxon>
    </lineage>
</organism>
<proteinExistence type="predicted"/>
<evidence type="ECO:0000256" key="1">
    <source>
        <dbReference type="ARBA" id="ARBA00022723"/>
    </source>
</evidence>
<keyword evidence="2" id="KW-0863">Zinc-finger</keyword>
<dbReference type="GO" id="GO:0008270">
    <property type="term" value="F:zinc ion binding"/>
    <property type="evidence" value="ECO:0007669"/>
    <property type="project" value="UniProtKB-KW"/>
</dbReference>
<evidence type="ECO:0000313" key="6">
    <source>
        <dbReference type="Proteomes" id="UP000254133"/>
    </source>
</evidence>